<feature type="domain" description="Protein export membrane protein SecD/SecF C-terminal" evidence="10">
    <location>
        <begin position="147"/>
        <end position="325"/>
    </location>
</feature>
<organism evidence="11 12">
    <name type="scientific">Candidatus Desantisbacteria bacterium CG1_02_38_46</name>
    <dbReference type="NCBI Taxonomy" id="1817893"/>
    <lineage>
        <taxon>Bacteria</taxon>
        <taxon>Candidatus Desantisiibacteriota</taxon>
    </lineage>
</organism>
<dbReference type="EMBL" id="MNUO01000118">
    <property type="protein sequence ID" value="OIN95981.1"/>
    <property type="molecule type" value="Genomic_DNA"/>
</dbReference>
<feature type="transmembrane region" description="Helical" evidence="9">
    <location>
        <begin position="21"/>
        <end position="43"/>
    </location>
</feature>
<comment type="function">
    <text evidence="9">Part of the Sec protein translocase complex. Interacts with the SecYEG preprotein conducting channel. SecDF uses the proton motive force (PMF) to complete protein translocation after the ATP-dependent function of SecA.</text>
</comment>
<dbReference type="InterPro" id="IPR022813">
    <property type="entry name" value="SecD/SecF_arch_bac"/>
</dbReference>
<dbReference type="GO" id="GO:0065002">
    <property type="term" value="P:intracellular protein transmembrane transport"/>
    <property type="evidence" value="ECO:0007669"/>
    <property type="project" value="UniProtKB-UniRule"/>
</dbReference>
<comment type="subunit">
    <text evidence="9">Forms a complex with SecD. Part of the essential Sec protein translocation apparatus which comprises SecA, SecYEG and auxiliary proteins SecDF. Other proteins may also be involved.</text>
</comment>
<evidence type="ECO:0000313" key="11">
    <source>
        <dbReference type="EMBL" id="OIN95981.1"/>
    </source>
</evidence>
<feature type="transmembrane region" description="Helical" evidence="9">
    <location>
        <begin position="221"/>
        <end position="242"/>
    </location>
</feature>
<feature type="transmembrane region" description="Helical" evidence="9">
    <location>
        <begin position="197"/>
        <end position="215"/>
    </location>
</feature>
<evidence type="ECO:0000256" key="4">
    <source>
        <dbReference type="ARBA" id="ARBA00022692"/>
    </source>
</evidence>
<feature type="transmembrane region" description="Helical" evidence="9">
    <location>
        <begin position="297"/>
        <end position="321"/>
    </location>
</feature>
<keyword evidence="2 9" id="KW-0813">Transport</keyword>
<dbReference type="Proteomes" id="UP000182278">
    <property type="component" value="Unassembled WGS sequence"/>
</dbReference>
<feature type="transmembrane region" description="Helical" evidence="9">
    <location>
        <begin position="269"/>
        <end position="291"/>
    </location>
</feature>
<comment type="caution">
    <text evidence="11">The sequence shown here is derived from an EMBL/GenBank/DDBJ whole genome shotgun (WGS) entry which is preliminary data.</text>
</comment>
<evidence type="ECO:0000256" key="2">
    <source>
        <dbReference type="ARBA" id="ARBA00022448"/>
    </source>
</evidence>
<dbReference type="Gene3D" id="1.20.1640.10">
    <property type="entry name" value="Multidrug efflux transporter AcrB transmembrane domain"/>
    <property type="match status" value="1"/>
</dbReference>
<dbReference type="GO" id="GO:0043952">
    <property type="term" value="P:protein transport by the Sec complex"/>
    <property type="evidence" value="ECO:0007669"/>
    <property type="project" value="UniProtKB-UniRule"/>
</dbReference>
<dbReference type="NCBIfam" id="TIGR00916">
    <property type="entry name" value="2A0604s01"/>
    <property type="match status" value="1"/>
</dbReference>
<dbReference type="GO" id="GO:0006605">
    <property type="term" value="P:protein targeting"/>
    <property type="evidence" value="ECO:0007669"/>
    <property type="project" value="UniProtKB-UniRule"/>
</dbReference>
<keyword evidence="5 9" id="KW-0653">Protein transport</keyword>
<keyword evidence="4 9" id="KW-0812">Transmembrane</keyword>
<dbReference type="SUPFAM" id="SSF82866">
    <property type="entry name" value="Multidrug efflux transporter AcrB transmembrane domain"/>
    <property type="match status" value="1"/>
</dbReference>
<keyword evidence="8 9" id="KW-0472">Membrane</keyword>
<comment type="subcellular location">
    <subcellularLocation>
        <location evidence="1 9">Cell membrane</location>
        <topology evidence="1 9">Multi-pass membrane protein</topology>
    </subcellularLocation>
</comment>
<dbReference type="InterPro" id="IPR048634">
    <property type="entry name" value="SecD_SecF_C"/>
</dbReference>
<dbReference type="InterPro" id="IPR022645">
    <property type="entry name" value="SecD/SecF_bac"/>
</dbReference>
<keyword evidence="7 9" id="KW-0811">Translocation</keyword>
<dbReference type="HAMAP" id="MF_01464_B">
    <property type="entry name" value="SecF_B"/>
    <property type="match status" value="1"/>
</dbReference>
<dbReference type="Pfam" id="PF07549">
    <property type="entry name" value="Sec_GG"/>
    <property type="match status" value="1"/>
</dbReference>
<evidence type="ECO:0000256" key="9">
    <source>
        <dbReference type="HAMAP-Rule" id="MF_01464"/>
    </source>
</evidence>
<gene>
    <name evidence="9" type="primary">secF</name>
    <name evidence="11" type="ORF">AUJ66_07750</name>
</gene>
<dbReference type="InterPro" id="IPR022646">
    <property type="entry name" value="SecD/SecF_CS"/>
</dbReference>
<dbReference type="Pfam" id="PF02355">
    <property type="entry name" value="SecD_SecF_C"/>
    <property type="match status" value="1"/>
</dbReference>
<evidence type="ECO:0000256" key="6">
    <source>
        <dbReference type="ARBA" id="ARBA00022989"/>
    </source>
</evidence>
<reference evidence="11 12" key="1">
    <citation type="journal article" date="2016" name="Environ. Microbiol.">
        <title>Genomic resolution of a cold subsurface aquifer community provides metabolic insights for novel microbes adapted to high CO concentrations.</title>
        <authorList>
            <person name="Probst A.J."/>
            <person name="Castelle C.J."/>
            <person name="Singh A."/>
            <person name="Brown C.T."/>
            <person name="Anantharaman K."/>
            <person name="Sharon I."/>
            <person name="Hug L.A."/>
            <person name="Burstein D."/>
            <person name="Emerson J.B."/>
            <person name="Thomas B.C."/>
            <person name="Banfield J.F."/>
        </authorList>
    </citation>
    <scope>NUCLEOTIDE SEQUENCE [LARGE SCALE GENOMIC DNA]</scope>
    <source>
        <strain evidence="11">CG1_02_38_46</strain>
    </source>
</reference>
<dbReference type="InterPro" id="IPR005665">
    <property type="entry name" value="SecF_bac"/>
</dbReference>
<evidence type="ECO:0000256" key="5">
    <source>
        <dbReference type="ARBA" id="ARBA00022927"/>
    </source>
</evidence>
<keyword evidence="6 9" id="KW-1133">Transmembrane helix</keyword>
<evidence type="ECO:0000259" key="10">
    <source>
        <dbReference type="Pfam" id="PF02355"/>
    </source>
</evidence>
<keyword evidence="3 9" id="KW-1003">Cell membrane</keyword>
<evidence type="ECO:0000256" key="1">
    <source>
        <dbReference type="ARBA" id="ARBA00004651"/>
    </source>
</evidence>
<dbReference type="PANTHER" id="PTHR30081">
    <property type="entry name" value="PROTEIN-EXPORT MEMBRANE PROTEIN SEC"/>
    <property type="match status" value="1"/>
</dbReference>
<proteinExistence type="inferred from homology"/>
<dbReference type="STRING" id="1817893.AUJ66_07750"/>
<comment type="similarity">
    <text evidence="9">Belongs to the SecD/SecF family. SecF subfamily.</text>
</comment>
<accession>A0A1J4SCK7</accession>
<dbReference type="PRINTS" id="PR01755">
    <property type="entry name" value="SECFTRNLCASE"/>
</dbReference>
<name>A0A1J4SCK7_9BACT</name>
<dbReference type="NCBIfam" id="TIGR00966">
    <property type="entry name" value="transloc_SecF"/>
    <property type="match status" value="1"/>
</dbReference>
<evidence type="ECO:0000256" key="8">
    <source>
        <dbReference type="ARBA" id="ARBA00023136"/>
    </source>
</evidence>
<dbReference type="InterPro" id="IPR055344">
    <property type="entry name" value="SecD_SecF_C_bact"/>
</dbReference>
<evidence type="ECO:0000313" key="12">
    <source>
        <dbReference type="Proteomes" id="UP000182278"/>
    </source>
</evidence>
<feature type="transmembrane region" description="Helical" evidence="9">
    <location>
        <begin position="166"/>
        <end position="185"/>
    </location>
</feature>
<dbReference type="GO" id="GO:0005886">
    <property type="term" value="C:plasma membrane"/>
    <property type="evidence" value="ECO:0007669"/>
    <property type="project" value="UniProtKB-SubCell"/>
</dbReference>
<dbReference type="PANTHER" id="PTHR30081:SF8">
    <property type="entry name" value="PROTEIN TRANSLOCASE SUBUNIT SECF"/>
    <property type="match status" value="1"/>
</dbReference>
<evidence type="ECO:0000256" key="3">
    <source>
        <dbReference type="ARBA" id="ARBA00022475"/>
    </source>
</evidence>
<dbReference type="GO" id="GO:0015450">
    <property type="term" value="F:protein-transporting ATPase activity"/>
    <property type="evidence" value="ECO:0007669"/>
    <property type="project" value="InterPro"/>
</dbReference>
<protein>
    <recommendedName>
        <fullName evidence="9">Protein-export membrane protein SecF</fullName>
    </recommendedName>
</protein>
<dbReference type="AlphaFoldDB" id="A0A1J4SCK7"/>
<sequence>MKFLKKTSIDFIGMKKYAFGLSVVLIIIGVVSIIVRGGLNLGIDFIGGTLTQMKIQPMPAIEEVRKTLIENGLKDAQIQHFPKENEIIVRVKKGEVQLVEEIRLEILPQASGETLVQAVTAQIATQTPRMGGVESKFYEMFSKKFPQTRIEVTRAEMVGPAVGKKLLNQAIKALFAGVILIMVYIGWRFEFKYSAPAVLALLHDTFITIGILTLLNKEITVTIVAAILTLIGYSINDTIVVYDRIREKKRLFAKDELAKVMNIAINETLSRTIITSITTGLVLLSIFFAGGEVLHNFAFTLLFGIIIGTYSSIFVASPLVYELEKGVRS</sequence>
<evidence type="ECO:0000256" key="7">
    <source>
        <dbReference type="ARBA" id="ARBA00023010"/>
    </source>
</evidence>